<dbReference type="SUPFAM" id="SSF48726">
    <property type="entry name" value="Immunoglobulin"/>
    <property type="match status" value="2"/>
</dbReference>
<dbReference type="InterPro" id="IPR013783">
    <property type="entry name" value="Ig-like_fold"/>
</dbReference>
<dbReference type="InterPro" id="IPR003599">
    <property type="entry name" value="Ig_sub"/>
</dbReference>
<keyword evidence="4" id="KW-1185">Reference proteome</keyword>
<comment type="caution">
    <text evidence="3">The sequence shown here is derived from an EMBL/GenBank/DDBJ whole genome shotgun (WGS) entry which is preliminary data.</text>
</comment>
<dbReference type="InterPro" id="IPR042758">
    <property type="entry name" value="IGSF11"/>
</dbReference>
<dbReference type="InterPro" id="IPR036179">
    <property type="entry name" value="Ig-like_dom_sf"/>
</dbReference>
<evidence type="ECO:0000259" key="2">
    <source>
        <dbReference type="PROSITE" id="PS50835"/>
    </source>
</evidence>
<evidence type="ECO:0000313" key="4">
    <source>
        <dbReference type="Proteomes" id="UP001205998"/>
    </source>
</evidence>
<dbReference type="InterPro" id="IPR007110">
    <property type="entry name" value="Ig-like_dom"/>
</dbReference>
<evidence type="ECO:0000313" key="3">
    <source>
        <dbReference type="EMBL" id="KAI5622328.1"/>
    </source>
</evidence>
<dbReference type="InterPro" id="IPR003598">
    <property type="entry name" value="Ig_sub2"/>
</dbReference>
<dbReference type="InterPro" id="IPR013106">
    <property type="entry name" value="Ig_V-set"/>
</dbReference>
<accession>A0AAD5ASV1</accession>
<dbReference type="Proteomes" id="UP001205998">
    <property type="component" value="Unassembled WGS sequence"/>
</dbReference>
<dbReference type="SMART" id="SM00409">
    <property type="entry name" value="IG"/>
    <property type="match status" value="2"/>
</dbReference>
<keyword evidence="1" id="KW-1133">Transmembrane helix</keyword>
<keyword evidence="1" id="KW-0472">Membrane</keyword>
<dbReference type="PANTHER" id="PTHR44699">
    <property type="entry name" value="IMMUNOGLOBULIN SUPERFAMILY MEMBER 11"/>
    <property type="match status" value="1"/>
</dbReference>
<proteinExistence type="predicted"/>
<feature type="domain" description="Ig-like" evidence="2">
    <location>
        <begin position="24"/>
        <end position="122"/>
    </location>
</feature>
<keyword evidence="1" id="KW-0812">Transmembrane</keyword>
<protein>
    <recommendedName>
        <fullName evidence="2">Ig-like domain-containing protein</fullName>
    </recommendedName>
</protein>
<dbReference type="SMART" id="SM00408">
    <property type="entry name" value="IGc2"/>
    <property type="match status" value="2"/>
</dbReference>
<dbReference type="AlphaFoldDB" id="A0AAD5ASV1"/>
<name>A0AAD5ASV1_SILAS</name>
<dbReference type="Pfam" id="PF13927">
    <property type="entry name" value="Ig_3"/>
    <property type="match status" value="1"/>
</dbReference>
<sequence>MHGWSQRLFTITCLVLEFLHYDAVRVTVRESSVEVVRGDIITLPCSFFTMMPLIRLSIIWTLTPFSDQDHPTQVIVYDQGQVIESPSFTGRVAFANMPWNADIILNETRVSDAGIYRCLVSNPPDTGDPGIGELRLRVLVPPSLPVCMWEGNTDVGGTVTLTCLILEGVPTPQMTWEKLEPDHITLPISMGEELMGLVQISNISGQDSGVYRCSVTNTLGTQNCYVNLSVYIPKQATAPGLLQGALITLSMGLVLLTLVALVLWLHRSAQESKWTDGCVEECYNEITCTPSEVKRSFV</sequence>
<gene>
    <name evidence="3" type="ORF">C0J50_17929</name>
</gene>
<dbReference type="PROSITE" id="PS50835">
    <property type="entry name" value="IG_LIKE"/>
    <property type="match status" value="2"/>
</dbReference>
<dbReference type="Pfam" id="PF07686">
    <property type="entry name" value="V-set"/>
    <property type="match status" value="1"/>
</dbReference>
<organism evidence="3 4">
    <name type="scientific">Silurus asotus</name>
    <name type="common">Amur catfish</name>
    <name type="synonym">Parasilurus asotus</name>
    <dbReference type="NCBI Taxonomy" id="30991"/>
    <lineage>
        <taxon>Eukaryota</taxon>
        <taxon>Metazoa</taxon>
        <taxon>Chordata</taxon>
        <taxon>Craniata</taxon>
        <taxon>Vertebrata</taxon>
        <taxon>Euteleostomi</taxon>
        <taxon>Actinopterygii</taxon>
        <taxon>Neopterygii</taxon>
        <taxon>Teleostei</taxon>
        <taxon>Ostariophysi</taxon>
        <taxon>Siluriformes</taxon>
        <taxon>Siluridae</taxon>
        <taxon>Silurus</taxon>
    </lineage>
</organism>
<reference evidence="3" key="1">
    <citation type="submission" date="2018-07" db="EMBL/GenBank/DDBJ databases">
        <title>Comparative genomics of catfishes provides insights into carnivory and benthic adaptation.</title>
        <authorList>
            <person name="Zhang Y."/>
            <person name="Wang D."/>
            <person name="Peng Z."/>
            <person name="Zheng S."/>
            <person name="Shao F."/>
            <person name="Tao W."/>
        </authorList>
    </citation>
    <scope>NUCLEOTIDE SEQUENCE</scope>
    <source>
        <strain evidence="3">Chongqing</strain>
    </source>
</reference>
<evidence type="ECO:0000256" key="1">
    <source>
        <dbReference type="SAM" id="Phobius"/>
    </source>
</evidence>
<dbReference type="Gene3D" id="2.60.40.10">
    <property type="entry name" value="Immunoglobulins"/>
    <property type="match status" value="2"/>
</dbReference>
<feature type="domain" description="Ig-like" evidence="2">
    <location>
        <begin position="142"/>
        <end position="229"/>
    </location>
</feature>
<dbReference type="EMBL" id="MU551617">
    <property type="protein sequence ID" value="KAI5622328.1"/>
    <property type="molecule type" value="Genomic_DNA"/>
</dbReference>
<dbReference type="PANTHER" id="PTHR44699:SF2">
    <property type="entry name" value="IMMUNOGLOBULIN SUPERFAMILY MEMBER 11-LIKE"/>
    <property type="match status" value="1"/>
</dbReference>
<feature type="transmembrane region" description="Helical" evidence="1">
    <location>
        <begin position="241"/>
        <end position="265"/>
    </location>
</feature>